<dbReference type="InterPro" id="IPR004046">
    <property type="entry name" value="GST_C"/>
</dbReference>
<name>D3V1R3_XENBS</name>
<dbReference type="STRING" id="406818.XBJ1_2483"/>
<gene>
    <name evidence="2" type="ordered locus">XBJ1_2483</name>
</gene>
<dbReference type="PROSITE" id="PS50405">
    <property type="entry name" value="GST_CTER"/>
    <property type="match status" value="1"/>
</dbReference>
<dbReference type="SUPFAM" id="SSF47616">
    <property type="entry name" value="GST C-terminal domain-like"/>
    <property type="match status" value="1"/>
</dbReference>
<evidence type="ECO:0000313" key="3">
    <source>
        <dbReference type="Proteomes" id="UP000002045"/>
    </source>
</evidence>
<organism evidence="2 3">
    <name type="scientific">Xenorhabdus bovienii (strain SS-2004)</name>
    <name type="common">Xenorhabdus nematophila subsp. bovienii</name>
    <dbReference type="NCBI Taxonomy" id="406818"/>
    <lineage>
        <taxon>Bacteria</taxon>
        <taxon>Pseudomonadati</taxon>
        <taxon>Pseudomonadota</taxon>
        <taxon>Gammaproteobacteria</taxon>
        <taxon>Enterobacterales</taxon>
        <taxon>Morganellaceae</taxon>
        <taxon>Xenorhabdus</taxon>
    </lineage>
</organism>
<dbReference type="Pfam" id="PF00043">
    <property type="entry name" value="GST_C"/>
    <property type="match status" value="1"/>
</dbReference>
<dbReference type="Proteomes" id="UP000002045">
    <property type="component" value="Chromosome"/>
</dbReference>
<reference evidence="2" key="1">
    <citation type="journal article" date="2011" name="PLoS ONE">
        <title>The entomopathogenic bacterial endosymbionts xenorhabdus and photorhabdus: convergent lifestyles from divergent genomes.</title>
        <authorList>
            <person name="Chaston J.M."/>
            <person name="Suen G."/>
            <person name="Tucker S.L."/>
            <person name="Andersen A.W."/>
            <person name="Bhasin A."/>
            <person name="Bode E."/>
            <person name="Bode H.B."/>
            <person name="Brachmann A.O."/>
            <person name="Cowles C.E."/>
            <person name="Cowles K.N."/>
            <person name="Darby C."/>
            <person name="de Leon L."/>
            <person name="Drace K."/>
            <person name="Du Z."/>
            <person name="Givaudan A."/>
            <person name="Herbert Tran E.E."/>
            <person name="Jewell K.A."/>
            <person name="Knack J.J."/>
            <person name="Krasomil-Osterfeld K.C."/>
            <person name="Kukor R."/>
            <person name="Lanois A."/>
            <person name="Latreille P."/>
            <person name="Leimgruber N.K."/>
            <person name="Lipke C.M."/>
            <person name="Liu R."/>
            <person name="Lu X."/>
            <person name="Martens E.C."/>
            <person name="Marri P.R."/>
            <person name="Medigue C."/>
            <person name="Menard M.L."/>
            <person name="Miller N.M."/>
            <person name="Morales-Soto N."/>
            <person name="Norton S."/>
            <person name="Ogier J.C."/>
            <person name="Orchard S.S."/>
            <person name="Park D."/>
            <person name="Park Y."/>
            <person name="Qurollo B.A."/>
            <person name="Sugar D.R."/>
            <person name="Richards G.R."/>
            <person name="Rouy Z."/>
            <person name="Slominski B."/>
            <person name="Slominski K."/>
            <person name="Snyder H."/>
            <person name="Tjaden B.C."/>
            <person name="van der Hoeven R."/>
            <person name="Welch R.D."/>
            <person name="Wheeler C."/>
            <person name="Xiang B."/>
            <person name="Barbazuk B."/>
            <person name="Gaudriault S."/>
            <person name="Goodner B."/>
            <person name="Slater S.C."/>
            <person name="Forst S."/>
            <person name="Goldman B.S."/>
            <person name="Goodrich-Blair H."/>
        </authorList>
    </citation>
    <scope>NUCLEOTIDE SEQUENCE [LARGE SCALE GENOMIC DNA]</scope>
    <source>
        <strain evidence="2">SS-2004</strain>
    </source>
</reference>
<feature type="domain" description="GST C-terminal" evidence="1">
    <location>
        <begin position="1"/>
        <end position="62"/>
    </location>
</feature>
<dbReference type="InterPro" id="IPR010987">
    <property type="entry name" value="Glutathione-S-Trfase_C-like"/>
</dbReference>
<dbReference type="AlphaFoldDB" id="D3V1R3"/>
<dbReference type="eggNOG" id="COG0625">
    <property type="taxonomic scope" value="Bacteria"/>
</dbReference>
<dbReference type="HOGENOM" id="CLU_2903280_0_0_6"/>
<proteinExistence type="predicted"/>
<dbReference type="GO" id="GO:0016740">
    <property type="term" value="F:transferase activity"/>
    <property type="evidence" value="ECO:0007669"/>
    <property type="project" value="UniProtKB-KW"/>
</dbReference>
<accession>D3V1R3</accession>
<dbReference type="EMBL" id="FN667741">
    <property type="protein sequence ID" value="CBJ81607.1"/>
    <property type="molecule type" value="Genomic_DNA"/>
</dbReference>
<dbReference type="KEGG" id="xbo:XBJ1_2483"/>
<sequence length="62" mass="7057">MSRRSYIAGDHFTVIDAYLFTTCGWTSDIKLDLSELSHLSAYLQNIRQRSHVQDALKAEGLI</sequence>
<evidence type="ECO:0000259" key="1">
    <source>
        <dbReference type="PROSITE" id="PS50405"/>
    </source>
</evidence>
<keyword evidence="2" id="KW-0808">Transferase</keyword>
<dbReference type="Gene3D" id="1.20.1050.10">
    <property type="match status" value="1"/>
</dbReference>
<protein>
    <submittedName>
        <fullName evidence="2">Glutathionine S-transferase</fullName>
    </submittedName>
</protein>
<dbReference type="InterPro" id="IPR036282">
    <property type="entry name" value="Glutathione-S-Trfase_C_sf"/>
</dbReference>
<evidence type="ECO:0000313" key="2">
    <source>
        <dbReference type="EMBL" id="CBJ81607.1"/>
    </source>
</evidence>